<keyword evidence="2" id="KW-1185">Reference proteome</keyword>
<sequence length="605" mass="65672">MAWRRWYGLSGTPLSVAICALAGMDFLLFGYSQAVTGGLLTLPQLTTYFSELGGLSATTSNVTNHVANIQGIVIACFSAGCFIGALLCIFIADVLGRRKTIFLGTIFMIIGAIIQASSFSLAQFIAGRTILGFGNGINSATVPTWQSETAKSHRRGFLILMESACIAGGVCIAYWVNLGCYYSVSSFSWRFPIALEVIFALIVVIFVLPLPESPRWLILQGYEQEALIVIGALSDLPPDDQYVRDEFDVIKATVLEMTRGGPADLFTRGKEKHFQRTVLAYILQMMHKLCGIHFIVYYATYIYQTQFSRSPFTARILAATNTTEYFLAGCAAAFIIDRIGRRSLLLTGTAGMLLCLIIVTIMARFSDTADDIPAIVFMYIFTAFFAIGWLGIGWLYPAELVPLRIRGPANALAVSAHWAFNFMVAMITPVAFARIGWKTWIIFIAFNAAILPTIYFLYPETSYRSLEEIDIIFRNASGWLDVVKVSKSEPRLYDNNGEPTLHYMRTKRGVEGTGYGDKVAYQQLGADQDVERPPSSSEGDGEAKTLTGAPGHAGGEGEGGGYGSFYKDRAGSGESGAGRGSGEKPVARDAGLVGSSCIVSGGGGR</sequence>
<name>A0ACC3DYZ5_9PEZI</name>
<organism evidence="1 2">
    <name type="scientific">Coniosporium uncinatum</name>
    <dbReference type="NCBI Taxonomy" id="93489"/>
    <lineage>
        <taxon>Eukaryota</taxon>
        <taxon>Fungi</taxon>
        <taxon>Dikarya</taxon>
        <taxon>Ascomycota</taxon>
        <taxon>Pezizomycotina</taxon>
        <taxon>Dothideomycetes</taxon>
        <taxon>Dothideomycetes incertae sedis</taxon>
        <taxon>Coniosporium</taxon>
    </lineage>
</organism>
<dbReference type="EMBL" id="JAWDJW010000022">
    <property type="protein sequence ID" value="KAK3082008.1"/>
    <property type="molecule type" value="Genomic_DNA"/>
</dbReference>
<evidence type="ECO:0000313" key="2">
    <source>
        <dbReference type="Proteomes" id="UP001186974"/>
    </source>
</evidence>
<reference evidence="1" key="1">
    <citation type="submission" date="2024-09" db="EMBL/GenBank/DDBJ databases">
        <title>Black Yeasts Isolated from many extreme environments.</title>
        <authorList>
            <person name="Coleine C."/>
            <person name="Stajich J.E."/>
            <person name="Selbmann L."/>
        </authorList>
    </citation>
    <scope>NUCLEOTIDE SEQUENCE</scope>
    <source>
        <strain evidence="1">CCFEE 5737</strain>
    </source>
</reference>
<proteinExistence type="predicted"/>
<accession>A0ACC3DYZ5</accession>
<comment type="caution">
    <text evidence="1">The sequence shown here is derived from an EMBL/GenBank/DDBJ whole genome shotgun (WGS) entry which is preliminary data.</text>
</comment>
<gene>
    <name evidence="1" type="ORF">LTS18_008446</name>
</gene>
<dbReference type="Proteomes" id="UP001186974">
    <property type="component" value="Unassembled WGS sequence"/>
</dbReference>
<protein>
    <submittedName>
        <fullName evidence="1">Uncharacterized protein</fullName>
    </submittedName>
</protein>
<evidence type="ECO:0000313" key="1">
    <source>
        <dbReference type="EMBL" id="KAK3082008.1"/>
    </source>
</evidence>